<keyword evidence="2" id="KW-1185">Reference proteome</keyword>
<reference evidence="1" key="1">
    <citation type="submission" date="2016-12" db="EMBL/GenBank/DDBJ databases">
        <authorList>
            <person name="Moulin L."/>
        </authorList>
    </citation>
    <scope>NUCLEOTIDE SEQUENCE [LARGE SCALE GENOMIC DNA]</scope>
    <source>
        <strain evidence="1">STM 7183</strain>
    </source>
</reference>
<accession>A0A1N7SUT6</accession>
<dbReference type="Proteomes" id="UP000195569">
    <property type="component" value="Unassembled WGS sequence"/>
</dbReference>
<gene>
    <name evidence="1" type="ORF">BN2476_1020002</name>
</gene>
<sequence>MFPAFFLWPKELLETDLNRKVLASTVQHDLFDGNRDGWKAYVAYMRKKVSWFGTGLPEIQCDALEETAPAAANDASPVEAWNCSVGVRNLDGKYQRTGRADHGHQRKLPAHRTDGRLYVAYQSAHMERESRDALTSCSY</sequence>
<proteinExistence type="predicted"/>
<evidence type="ECO:0000313" key="1">
    <source>
        <dbReference type="EMBL" id="SIT51143.1"/>
    </source>
</evidence>
<name>A0A1N7SUT6_9BURK</name>
<organism evidence="1 2">
    <name type="scientific">Paraburkholderia piptadeniae</name>
    <dbReference type="NCBI Taxonomy" id="1701573"/>
    <lineage>
        <taxon>Bacteria</taxon>
        <taxon>Pseudomonadati</taxon>
        <taxon>Pseudomonadota</taxon>
        <taxon>Betaproteobacteria</taxon>
        <taxon>Burkholderiales</taxon>
        <taxon>Burkholderiaceae</taxon>
        <taxon>Paraburkholderia</taxon>
    </lineage>
</organism>
<evidence type="ECO:0000313" key="2">
    <source>
        <dbReference type="Proteomes" id="UP000195569"/>
    </source>
</evidence>
<dbReference type="EMBL" id="CYGY02000102">
    <property type="protein sequence ID" value="SIT51143.1"/>
    <property type="molecule type" value="Genomic_DNA"/>
</dbReference>
<dbReference type="AlphaFoldDB" id="A0A1N7SUT6"/>
<protein>
    <submittedName>
        <fullName evidence="1">Uncharacterized protein</fullName>
    </submittedName>
</protein>
<comment type="caution">
    <text evidence="1">The sequence shown here is derived from an EMBL/GenBank/DDBJ whole genome shotgun (WGS) entry which is preliminary data.</text>
</comment>